<feature type="region of interest" description="Disordered" evidence="1">
    <location>
        <begin position="1007"/>
        <end position="1044"/>
    </location>
</feature>
<feature type="region of interest" description="Disordered" evidence="1">
    <location>
        <begin position="208"/>
        <end position="242"/>
    </location>
</feature>
<evidence type="ECO:0000313" key="3">
    <source>
        <dbReference type="Proteomes" id="UP000271974"/>
    </source>
</evidence>
<proteinExistence type="predicted"/>
<protein>
    <submittedName>
        <fullName evidence="2">Uncharacterized protein</fullName>
    </submittedName>
</protein>
<comment type="caution">
    <text evidence="2">The sequence shown here is derived from an EMBL/GenBank/DDBJ whole genome shotgun (WGS) entry which is preliminary data.</text>
</comment>
<feature type="non-terminal residue" evidence="2">
    <location>
        <position position="1164"/>
    </location>
</feature>
<feature type="region of interest" description="Disordered" evidence="1">
    <location>
        <begin position="667"/>
        <end position="708"/>
    </location>
</feature>
<evidence type="ECO:0000313" key="2">
    <source>
        <dbReference type="EMBL" id="RUS88810.1"/>
    </source>
</evidence>
<feature type="compositionally biased region" description="Polar residues" evidence="1">
    <location>
        <begin position="669"/>
        <end position="679"/>
    </location>
</feature>
<gene>
    <name evidence="2" type="ORF">EGW08_003440</name>
</gene>
<feature type="compositionally biased region" description="Basic and acidic residues" evidence="1">
    <location>
        <begin position="765"/>
        <end position="782"/>
    </location>
</feature>
<feature type="region of interest" description="Disordered" evidence="1">
    <location>
        <begin position="907"/>
        <end position="995"/>
    </location>
</feature>
<feature type="compositionally biased region" description="Basic and acidic residues" evidence="1">
    <location>
        <begin position="394"/>
        <end position="413"/>
    </location>
</feature>
<feature type="compositionally biased region" description="Polar residues" evidence="1">
    <location>
        <begin position="1035"/>
        <end position="1044"/>
    </location>
</feature>
<accession>A0A433U4U4</accession>
<feature type="compositionally biased region" description="Polar residues" evidence="1">
    <location>
        <begin position="907"/>
        <end position="921"/>
    </location>
</feature>
<dbReference type="EMBL" id="RQTK01000073">
    <property type="protein sequence ID" value="RUS88810.1"/>
    <property type="molecule type" value="Genomic_DNA"/>
</dbReference>
<feature type="region of interest" description="Disordered" evidence="1">
    <location>
        <begin position="388"/>
        <end position="420"/>
    </location>
</feature>
<feature type="compositionally biased region" description="Basic and acidic residues" evidence="1">
    <location>
        <begin position="682"/>
        <end position="698"/>
    </location>
</feature>
<feature type="compositionally biased region" description="Basic and acidic residues" evidence="1">
    <location>
        <begin position="1007"/>
        <end position="1033"/>
    </location>
</feature>
<evidence type="ECO:0000256" key="1">
    <source>
        <dbReference type="SAM" id="MobiDB-lite"/>
    </source>
</evidence>
<feature type="compositionally biased region" description="Polar residues" evidence="1">
    <location>
        <begin position="954"/>
        <end position="967"/>
    </location>
</feature>
<organism evidence="2 3">
    <name type="scientific">Elysia chlorotica</name>
    <name type="common">Eastern emerald elysia</name>
    <name type="synonym">Sea slug</name>
    <dbReference type="NCBI Taxonomy" id="188477"/>
    <lineage>
        <taxon>Eukaryota</taxon>
        <taxon>Metazoa</taxon>
        <taxon>Spiralia</taxon>
        <taxon>Lophotrochozoa</taxon>
        <taxon>Mollusca</taxon>
        <taxon>Gastropoda</taxon>
        <taxon>Heterobranchia</taxon>
        <taxon>Euthyneura</taxon>
        <taxon>Panpulmonata</taxon>
        <taxon>Sacoglossa</taxon>
        <taxon>Placobranchoidea</taxon>
        <taxon>Plakobranchidae</taxon>
        <taxon>Elysia</taxon>
    </lineage>
</organism>
<sequence>MAETAKPSNELVYKELSRNSEALWRRALSRGHLTKSVNEKDILYSHVKAVSGLQLGRSNLFPDPDPKSERASQTRGILDHWQQGSDLSFDINWEEAEEKFQTVLQYPVIFEDLSKPPQAVQDITPTQFSLYQLLSYLRSPEWLDSVCLRVIDGELLRVLNSSLLSLERRRLVNQHSQYALANNRVVKVRVKVQDEVSAVETIGVQTEKEWKSDTAQAPQDDGGKGKGKKKRKSASTAVERAPSVTASQMPVIEEAADSASVALSATAAANAASVEVSELDLNEKTKKVEFPKAFQADEKFQYELLSIQLVFYEKCSKSNIPYIVPDLKDYDYATDLPVPKELPRRMVREPISYKEYPYDKVRYPAHENAHLKDYIATLEQEVLELKNKQANGEDDAKSQNKAPLKEKGKEAETKNVSQEDQEELRALMMKAYDVEYISEVPYIEDVKPEVMSKKSSMTSKMPESVRKARQSQGSSISALGSAALGSMKQSLIGSRVEVASAGSSKQSLMNVSGSESSFNSSSISLLDSEELEDEAKKQLMQRLVLTNQELYISSLYECREENKRVAGEKLEERRRARAKERTRTAKQTLKGAVGRATVDLYSSFKHLARKKEDQRRRALLPKIKHVSGGDASEARKLPAGTHAYNSGKSTNDSTWKAKEEKLLVKPLQKQASKDLQSQKPLPDIKDTRTDVKPSENSRKGVKLPGQIKGHTGTSWDVYRKAEDHCEMESALKNDLERGVLERMPTTNFYPNYQYQKPGEPGSNKAKVDSKKGKDKSQNKGQDDNLPQSFASYDLFLSAYGGLFKIKESAVKDNIIRGSFCVDINGLPGGHRRRPTVRRIGFPDPEHLIKYLFRVRSIVHDSCPGVLWRPQRSDYDVYKTGEKNFNVQNFERTPRIENCGQEHEDKVINNSNASLGPPNNRTYGHFKTAHRRESSREHADDLNKSANRESIAVTDVTSMSKNTGQRASTHVARASYAQSRPNVDGTSQDQVNVDRRISRDAKHVSELIEEGSERQGAHESHSESQGESEHREDLTETSSEMFEQETSAHSYRCHCDECDGQHSMLAHLRPKNNLLTEVYGCPPVLGRLRRDYDFLQPREKSTTVRRDTTGRVALPEREPVLGIHQVGEILLELMDDVMIRREILCSSRGLTYTTITFTKRRAGAC</sequence>
<dbReference type="AlphaFoldDB" id="A0A433U4U4"/>
<feature type="region of interest" description="Disordered" evidence="1">
    <location>
        <begin position="748"/>
        <end position="785"/>
    </location>
</feature>
<feature type="compositionally biased region" description="Basic and acidic residues" evidence="1">
    <location>
        <begin position="930"/>
        <end position="946"/>
    </location>
</feature>
<name>A0A433U4U4_ELYCH</name>
<dbReference type="OrthoDB" id="6092262at2759"/>
<dbReference type="Proteomes" id="UP000271974">
    <property type="component" value="Unassembled WGS sequence"/>
</dbReference>
<feature type="compositionally biased region" description="Polar residues" evidence="1">
    <location>
        <begin position="975"/>
        <end position="990"/>
    </location>
</feature>
<reference evidence="2 3" key="1">
    <citation type="submission" date="2019-01" db="EMBL/GenBank/DDBJ databases">
        <title>A draft genome assembly of the solar-powered sea slug Elysia chlorotica.</title>
        <authorList>
            <person name="Cai H."/>
            <person name="Li Q."/>
            <person name="Fang X."/>
            <person name="Li J."/>
            <person name="Curtis N.E."/>
            <person name="Altenburger A."/>
            <person name="Shibata T."/>
            <person name="Feng M."/>
            <person name="Maeda T."/>
            <person name="Schwartz J.A."/>
            <person name="Shigenobu S."/>
            <person name="Lundholm N."/>
            <person name="Nishiyama T."/>
            <person name="Yang H."/>
            <person name="Hasebe M."/>
            <person name="Li S."/>
            <person name="Pierce S.K."/>
            <person name="Wang J."/>
        </authorList>
    </citation>
    <scope>NUCLEOTIDE SEQUENCE [LARGE SCALE GENOMIC DNA]</scope>
    <source>
        <strain evidence="2">EC2010</strain>
        <tissue evidence="2">Whole organism of an adult</tissue>
    </source>
</reference>
<keyword evidence="3" id="KW-1185">Reference proteome</keyword>